<dbReference type="Proteomes" id="UP001056648">
    <property type="component" value="Chromosome 1"/>
</dbReference>
<organism evidence="1 3">
    <name type="scientific">Cupriavidus gilardii</name>
    <dbReference type="NCBI Taxonomy" id="82541"/>
    <lineage>
        <taxon>Bacteria</taxon>
        <taxon>Pseudomonadati</taxon>
        <taxon>Pseudomonadota</taxon>
        <taxon>Betaproteobacteria</taxon>
        <taxon>Burkholderiales</taxon>
        <taxon>Burkholderiaceae</taxon>
        <taxon>Cupriavidus</taxon>
    </lineage>
</organism>
<dbReference type="Proteomes" id="UP000542973">
    <property type="component" value="Unassembled WGS sequence"/>
</dbReference>
<dbReference type="SUPFAM" id="SSF54909">
    <property type="entry name" value="Dimeric alpha+beta barrel"/>
    <property type="match status" value="1"/>
</dbReference>
<dbReference type="GeneID" id="70688557"/>
<evidence type="ECO:0000313" key="2">
    <source>
        <dbReference type="EMBL" id="USE76937.1"/>
    </source>
</evidence>
<dbReference type="InterPro" id="IPR009874">
    <property type="entry name" value="DUF1428"/>
</dbReference>
<name>A0A6N1BKN7_9BURK</name>
<keyword evidence="4" id="KW-1185">Reference proteome</keyword>
<protein>
    <submittedName>
        <fullName evidence="1">DUF1428 domain-containing protein</fullName>
    </submittedName>
</protein>
<evidence type="ECO:0000313" key="4">
    <source>
        <dbReference type="Proteomes" id="UP001056648"/>
    </source>
</evidence>
<dbReference type="Pfam" id="PF07237">
    <property type="entry name" value="DUF1428"/>
    <property type="match status" value="1"/>
</dbReference>
<evidence type="ECO:0000313" key="1">
    <source>
        <dbReference type="EMBL" id="NNH09779.1"/>
    </source>
</evidence>
<dbReference type="PIRSF" id="PIRSF007028">
    <property type="entry name" value="UCP007028"/>
    <property type="match status" value="1"/>
</dbReference>
<dbReference type="Gene3D" id="3.30.70.100">
    <property type="match status" value="1"/>
</dbReference>
<sequence length="117" mass="13340">MSYVDGFVIAVPTANREAYREMAQKAAQVFKEYGALRVFECWGDDVPEGKVTSFTMAVQRKDDESVVFSWIEWPSREKRDEGMKAAMADPRLANDMQNMPFDGQRMIYGGFEPIVQA</sequence>
<accession>A0A6N1BKN7</accession>
<reference evidence="2" key="2">
    <citation type="submission" date="2022-06" db="EMBL/GenBank/DDBJ databases">
        <title>Complete genome sequence and characterization of Cupriavidus gilardii QJ1 isolated from contaminating cells.</title>
        <authorList>
            <person name="Qi J."/>
        </authorList>
    </citation>
    <scope>NUCLEOTIDE SEQUENCE</scope>
    <source>
        <strain evidence="2">QJ1</strain>
    </source>
</reference>
<gene>
    <name evidence="1" type="ORF">HLB16_02640</name>
    <name evidence="2" type="ORF">NDR89_06650</name>
</gene>
<dbReference type="EMBL" id="CP098735">
    <property type="protein sequence ID" value="USE76937.1"/>
    <property type="molecule type" value="Genomic_DNA"/>
</dbReference>
<dbReference type="EMBL" id="JABEMD010000003">
    <property type="protein sequence ID" value="NNH09779.1"/>
    <property type="molecule type" value="Genomic_DNA"/>
</dbReference>
<reference evidence="1 3" key="1">
    <citation type="submission" date="2020-05" db="EMBL/GenBank/DDBJ databases">
        <title>MicrobeNet Type strains.</title>
        <authorList>
            <person name="Nicholson A.C."/>
        </authorList>
    </citation>
    <scope>NUCLEOTIDE SEQUENCE [LARGE SCALE GENOMIC DNA]</scope>
    <source>
        <strain evidence="1 3">ATCC 700815</strain>
    </source>
</reference>
<proteinExistence type="predicted"/>
<evidence type="ECO:0000313" key="3">
    <source>
        <dbReference type="Proteomes" id="UP000542973"/>
    </source>
</evidence>
<dbReference type="InterPro" id="IPR011008">
    <property type="entry name" value="Dimeric_a/b-barrel"/>
</dbReference>
<dbReference type="RefSeq" id="WP_053823361.1">
    <property type="nucleotide sequence ID" value="NZ_BAAAEB010000032.1"/>
</dbReference>
<dbReference type="AlphaFoldDB" id="A0A6N1BKN7"/>